<dbReference type="CDD" id="cd11614">
    <property type="entry name" value="SAF_CpaB_FlgA_like"/>
    <property type="match status" value="1"/>
</dbReference>
<dbReference type="AlphaFoldDB" id="A0A1G6TPF0"/>
<proteinExistence type="predicted"/>
<protein>
    <submittedName>
        <fullName evidence="2">Flp pilus assembly protein CpaB</fullName>
    </submittedName>
</protein>
<dbReference type="Pfam" id="PF08666">
    <property type="entry name" value="SAF"/>
    <property type="match status" value="1"/>
</dbReference>
<dbReference type="InterPro" id="IPR013974">
    <property type="entry name" value="SAF"/>
</dbReference>
<evidence type="ECO:0000259" key="1">
    <source>
        <dbReference type="SMART" id="SM00858"/>
    </source>
</evidence>
<dbReference type="NCBIfam" id="TIGR03177">
    <property type="entry name" value="pilus_cpaB"/>
    <property type="match status" value="1"/>
</dbReference>
<dbReference type="SMART" id="SM00858">
    <property type="entry name" value="SAF"/>
    <property type="match status" value="1"/>
</dbReference>
<organism evidence="2 3">
    <name type="scientific">Actinokineospora iranica</name>
    <dbReference type="NCBI Taxonomy" id="1271860"/>
    <lineage>
        <taxon>Bacteria</taxon>
        <taxon>Bacillati</taxon>
        <taxon>Actinomycetota</taxon>
        <taxon>Actinomycetes</taxon>
        <taxon>Pseudonocardiales</taxon>
        <taxon>Pseudonocardiaceae</taxon>
        <taxon>Actinokineospora</taxon>
    </lineage>
</organism>
<evidence type="ECO:0000313" key="2">
    <source>
        <dbReference type="EMBL" id="SDD30930.1"/>
    </source>
</evidence>
<sequence>MRHHDLPRLRALAALPRALTLRRAIALTLALLAGLLAIRPAPADDAVPLLVAAHPLAPGAVIAATDVRIIRAPPDVRPASALTDPADAAGRVLAGAIDAGEPITRVRLVGAENTASTLGPDAAAVPVRLADPAVAGLLRPGSRVDVVTANPDDGRAMVLARDAAVVTVRPEEDDRRGSLVLIALMRDSATQVASVSLGQPVTVTLR</sequence>
<dbReference type="OrthoDB" id="4808509at2"/>
<dbReference type="RefSeq" id="WP_091453049.1">
    <property type="nucleotide sequence ID" value="NZ_FMZZ01000009.1"/>
</dbReference>
<name>A0A1G6TPF0_9PSEU</name>
<accession>A0A1G6TPF0</accession>
<feature type="domain" description="SAF" evidence="1">
    <location>
        <begin position="47"/>
        <end position="109"/>
    </location>
</feature>
<dbReference type="Proteomes" id="UP000199501">
    <property type="component" value="Unassembled WGS sequence"/>
</dbReference>
<evidence type="ECO:0000313" key="3">
    <source>
        <dbReference type="Proteomes" id="UP000199501"/>
    </source>
</evidence>
<keyword evidence="3" id="KW-1185">Reference proteome</keyword>
<gene>
    <name evidence="2" type="ORF">SAMN05216174_109248</name>
</gene>
<dbReference type="EMBL" id="FMZZ01000009">
    <property type="protein sequence ID" value="SDD30930.1"/>
    <property type="molecule type" value="Genomic_DNA"/>
</dbReference>
<reference evidence="3" key="1">
    <citation type="submission" date="2016-10" db="EMBL/GenBank/DDBJ databases">
        <authorList>
            <person name="Varghese N."/>
            <person name="Submissions S."/>
        </authorList>
    </citation>
    <scope>NUCLEOTIDE SEQUENCE [LARGE SCALE GENOMIC DNA]</scope>
    <source>
        <strain evidence="3">IBRC-M 10403</strain>
    </source>
</reference>
<dbReference type="InterPro" id="IPR017592">
    <property type="entry name" value="Pilus_assmbl_Flp-typ_CpaB"/>
</dbReference>
<dbReference type="Gene3D" id="3.90.1210.10">
    <property type="entry name" value="Antifreeze-like/N-acetylneuraminic acid synthase C-terminal domain"/>
    <property type="match status" value="1"/>
</dbReference>
<dbReference type="STRING" id="1271860.SAMN05216174_109248"/>